<keyword evidence="4" id="KW-1185">Reference proteome</keyword>
<feature type="region of interest" description="Disordered" evidence="1">
    <location>
        <begin position="94"/>
        <end position="128"/>
    </location>
</feature>
<reference evidence="3" key="1">
    <citation type="submission" date="2021-12" db="EMBL/GenBank/DDBJ databases">
        <authorList>
            <person name="King R."/>
        </authorList>
    </citation>
    <scope>NUCLEOTIDE SEQUENCE</scope>
</reference>
<feature type="chain" id="PRO_5040256994" evidence="2">
    <location>
        <begin position="23"/>
        <end position="128"/>
    </location>
</feature>
<gene>
    <name evidence="3" type="ORF">MELIAE_LOCUS11196</name>
</gene>
<feature type="compositionally biased region" description="Acidic residues" evidence="1">
    <location>
        <begin position="94"/>
        <end position="104"/>
    </location>
</feature>
<protein>
    <submittedName>
        <fullName evidence="3">Uncharacterized protein</fullName>
    </submittedName>
</protein>
<evidence type="ECO:0000313" key="3">
    <source>
        <dbReference type="EMBL" id="CAH0561912.1"/>
    </source>
</evidence>
<dbReference type="OrthoDB" id="6620644at2759"/>
<evidence type="ECO:0000256" key="2">
    <source>
        <dbReference type="SAM" id="SignalP"/>
    </source>
</evidence>
<dbReference type="AlphaFoldDB" id="A0A9P0FMS6"/>
<evidence type="ECO:0000256" key="1">
    <source>
        <dbReference type="SAM" id="MobiDB-lite"/>
    </source>
</evidence>
<accession>A0A9P0FMS6</accession>
<evidence type="ECO:0000313" key="4">
    <source>
        <dbReference type="Proteomes" id="UP001154078"/>
    </source>
</evidence>
<keyword evidence="2" id="KW-0732">Signal</keyword>
<proteinExistence type="predicted"/>
<name>A0A9P0FMS6_BRAAE</name>
<dbReference type="EMBL" id="OV121139">
    <property type="protein sequence ID" value="CAH0561912.1"/>
    <property type="molecule type" value="Genomic_DNA"/>
</dbReference>
<feature type="signal peptide" evidence="2">
    <location>
        <begin position="1"/>
        <end position="22"/>
    </location>
</feature>
<sequence length="128" mass="14315">MHWRVLAIFTAILLTLTEYIDCLPVAKAKQLIPSHPGLIPVYIRPGDIPLEDINPELAAAFDSYATKHNRIIYGRSIKELSHDDKDISLVNIDDDDDLSLDNEDSTTAKTAVATSSEKSQHIQKIPRH</sequence>
<feature type="compositionally biased region" description="Low complexity" evidence="1">
    <location>
        <begin position="105"/>
        <end position="117"/>
    </location>
</feature>
<organism evidence="3 4">
    <name type="scientific">Brassicogethes aeneus</name>
    <name type="common">Rape pollen beetle</name>
    <name type="synonym">Meligethes aeneus</name>
    <dbReference type="NCBI Taxonomy" id="1431903"/>
    <lineage>
        <taxon>Eukaryota</taxon>
        <taxon>Metazoa</taxon>
        <taxon>Ecdysozoa</taxon>
        <taxon>Arthropoda</taxon>
        <taxon>Hexapoda</taxon>
        <taxon>Insecta</taxon>
        <taxon>Pterygota</taxon>
        <taxon>Neoptera</taxon>
        <taxon>Endopterygota</taxon>
        <taxon>Coleoptera</taxon>
        <taxon>Polyphaga</taxon>
        <taxon>Cucujiformia</taxon>
        <taxon>Nitidulidae</taxon>
        <taxon>Meligethinae</taxon>
        <taxon>Brassicogethes</taxon>
    </lineage>
</organism>
<dbReference type="Proteomes" id="UP001154078">
    <property type="component" value="Chromosome 8"/>
</dbReference>